<organism evidence="2 3">
    <name type="scientific">Chitinophaga rhizophila</name>
    <dbReference type="NCBI Taxonomy" id="2866212"/>
    <lineage>
        <taxon>Bacteria</taxon>
        <taxon>Pseudomonadati</taxon>
        <taxon>Bacteroidota</taxon>
        <taxon>Chitinophagia</taxon>
        <taxon>Chitinophagales</taxon>
        <taxon>Chitinophagaceae</taxon>
        <taxon>Chitinophaga</taxon>
    </lineage>
</organism>
<feature type="chain" id="PRO_5045246845" description="YD repeat-containing protein" evidence="1">
    <location>
        <begin position="21"/>
        <end position="1175"/>
    </location>
</feature>
<evidence type="ECO:0000313" key="3">
    <source>
        <dbReference type="Proteomes" id="UP000812961"/>
    </source>
</evidence>
<keyword evidence="3" id="KW-1185">Reference proteome</keyword>
<dbReference type="Proteomes" id="UP000812961">
    <property type="component" value="Unassembled WGS sequence"/>
</dbReference>
<keyword evidence="1" id="KW-0732">Signal</keyword>
<sequence>MIKLNALMTGLLLLSMQAIAQIDITEQPSLTKVTPPSPNASSLGKFGDVPVSMATGIPQINVPIYNFKNFENSLSLDVTLDYHAGGVRVNEMASDVGIGWTLNAGGAITRTLRGIADEIPTYGFMNNPLITEEKAGNRFNTGYYYPNYFYRIANDQYDGQNDIFSFNFAGKSGRFLFGKNGDFLMLTSNKLKVQTEISEGKIARFTIVDESGTTYVFDAVEESDNGTIENFHLHNSAWYMTKMIAPSRTDSIMFSYEQEWSRYTPGEFVTMSYSLGLQLGIPSRAEQTSYSTVITNGKRLKSIIFPNDVKMNFMYDANRRADQETNSSMNRLQQISFTDGVYTRGYNLYHDYSVNRLTLKKVIPYSASGEGAGYEFSYNGSLPEFLSNSLDHWGFYNTNANGSLLPPYKDNTGLMLSGGNRSTDPTLVKMGSLTRIKFPTGGYTEFEMEANTAEDPRLIDSTLTIVREKSYERGIYVSNNGAATESFKFGGDAGSNGEFNVQVFQNGSCTGLSPCNFLVQLRNSFNQVIYTLPIPGDNSFQYKNYSFTVSNMQPGNYSWNVYVQNMEYSGYITMSWIEVHNQHPDTIKTVVKDLYIGGIRIKSIKDYDGISSSPVSARNYEYLKSNSTESSGSLGVIPKYAYPVYYDFYPHDHIKGETFPDTLRYEDNGIGNYIVRASSPTQSLASINGSPVTYSRVVEYYTNNGVSNGKKECYFTSYLSGGLEGYNPLPYTPPTYVDWSYGQLEKEIVYNKANDTVRKTSNQYQNYTDTYYYNTNRLNNFTCLALAPVVYQYNATYQFFFTSWNQAEKPLYYKVRTFTPAAGRRDLIKTTVSEYRNSIILTDEKSYTYDTAFNVKTITQYNSKGEKVEIVKYFPYEYTVSTAATMKSQNMYDADISTEIWKTIGSSKYLVNGTTNQYIITPSGIRKAKVASFTSSTPVASTALGTFKAASFNRDSTIFKDFLTFNQYSAKGNLLEQSKVKGMSHAYIYGHNASFLIAEVMNATSADVAFSSFEESGKGNWTYTGVPATNPTAISGAKLYVLSGGSISKAGLSSAKTYKVSYWSRSSPATISGSTVTQGASRNGWTYFEHTLPGGATSVNIQGNVTIDDLRLYPAGASMTTFTYQPLYGITSVADSKSQYTYYVYDDFGRLKVIKDQDGMILKQFDYQYQTSISK</sequence>
<protein>
    <recommendedName>
        <fullName evidence="4">YD repeat-containing protein</fullName>
    </recommendedName>
</protein>
<accession>A0ABS7G894</accession>
<reference evidence="2 3" key="1">
    <citation type="submission" date="2021-08" db="EMBL/GenBank/DDBJ databases">
        <title>The genome sequence of Chitinophaga sp. B61.</title>
        <authorList>
            <person name="Zhang X."/>
        </authorList>
    </citation>
    <scope>NUCLEOTIDE SEQUENCE [LARGE SCALE GENOMIC DNA]</scope>
    <source>
        <strain evidence="2 3">B61</strain>
    </source>
</reference>
<evidence type="ECO:0000313" key="2">
    <source>
        <dbReference type="EMBL" id="MBW8683892.1"/>
    </source>
</evidence>
<evidence type="ECO:0008006" key="4">
    <source>
        <dbReference type="Google" id="ProtNLM"/>
    </source>
</evidence>
<evidence type="ECO:0000256" key="1">
    <source>
        <dbReference type="SAM" id="SignalP"/>
    </source>
</evidence>
<gene>
    <name evidence="2" type="ORF">K1Y79_06055</name>
</gene>
<dbReference type="RefSeq" id="WP_220249101.1">
    <property type="nucleotide sequence ID" value="NZ_JAICCF010000001.1"/>
</dbReference>
<comment type="caution">
    <text evidence="2">The sequence shown here is derived from an EMBL/GenBank/DDBJ whole genome shotgun (WGS) entry which is preliminary data.</text>
</comment>
<dbReference type="EMBL" id="JAICCF010000001">
    <property type="protein sequence ID" value="MBW8683892.1"/>
    <property type="molecule type" value="Genomic_DNA"/>
</dbReference>
<proteinExistence type="predicted"/>
<feature type="signal peptide" evidence="1">
    <location>
        <begin position="1"/>
        <end position="20"/>
    </location>
</feature>
<name>A0ABS7G894_9BACT</name>